<feature type="signal peptide" evidence="3">
    <location>
        <begin position="1"/>
        <end position="29"/>
    </location>
</feature>
<evidence type="ECO:0000256" key="3">
    <source>
        <dbReference type="SAM" id="SignalP"/>
    </source>
</evidence>
<evidence type="ECO:0000256" key="2">
    <source>
        <dbReference type="PROSITE-ProRule" id="PRU00339"/>
    </source>
</evidence>
<organism evidence="5 6">
    <name type="scientific">Eiseniibacteriota bacterium</name>
    <dbReference type="NCBI Taxonomy" id="2212470"/>
    <lineage>
        <taxon>Bacteria</taxon>
        <taxon>Candidatus Eiseniibacteriota</taxon>
    </lineage>
</organism>
<dbReference type="InterPro" id="IPR011990">
    <property type="entry name" value="TPR-like_helical_dom_sf"/>
</dbReference>
<dbReference type="GO" id="GO:0000270">
    <property type="term" value="P:peptidoglycan metabolic process"/>
    <property type="evidence" value="ECO:0007669"/>
    <property type="project" value="InterPro"/>
</dbReference>
<dbReference type="GO" id="GO:0016020">
    <property type="term" value="C:membrane"/>
    <property type="evidence" value="ECO:0007669"/>
    <property type="project" value="InterPro"/>
</dbReference>
<feature type="repeat" description="TPR" evidence="2">
    <location>
        <begin position="483"/>
        <end position="516"/>
    </location>
</feature>
<dbReference type="PROSITE" id="PS50005">
    <property type="entry name" value="TPR"/>
    <property type="match status" value="1"/>
</dbReference>
<evidence type="ECO:0000313" key="5">
    <source>
        <dbReference type="EMBL" id="TMQ62240.1"/>
    </source>
</evidence>
<dbReference type="InterPro" id="IPR000189">
    <property type="entry name" value="Transglyc_AS"/>
</dbReference>
<dbReference type="SUPFAM" id="SSF48452">
    <property type="entry name" value="TPR-like"/>
    <property type="match status" value="1"/>
</dbReference>
<dbReference type="Pfam" id="PF01464">
    <property type="entry name" value="SLT"/>
    <property type="match status" value="1"/>
</dbReference>
<feature type="chain" id="PRO_5022061618" evidence="3">
    <location>
        <begin position="30"/>
        <end position="762"/>
    </location>
</feature>
<reference evidence="5 6" key="1">
    <citation type="journal article" date="2019" name="Nat. Microbiol.">
        <title>Mediterranean grassland soil C-N compound turnover is dependent on rainfall and depth, and is mediated by genomically divergent microorganisms.</title>
        <authorList>
            <person name="Diamond S."/>
            <person name="Andeer P.F."/>
            <person name="Li Z."/>
            <person name="Crits-Christoph A."/>
            <person name="Burstein D."/>
            <person name="Anantharaman K."/>
            <person name="Lane K.R."/>
            <person name="Thomas B.C."/>
            <person name="Pan C."/>
            <person name="Northen T.R."/>
            <person name="Banfield J.F."/>
        </authorList>
    </citation>
    <scope>NUCLEOTIDE SEQUENCE [LARGE SCALE GENOMIC DNA]</scope>
    <source>
        <strain evidence="5">WS_7</strain>
    </source>
</reference>
<accession>A0A538TF41</accession>
<name>A0A538TF41_UNCEI</name>
<dbReference type="PANTHER" id="PTHR37423">
    <property type="entry name" value="SOLUBLE LYTIC MUREIN TRANSGLYCOSYLASE-RELATED"/>
    <property type="match status" value="1"/>
</dbReference>
<dbReference type="Gene3D" id="1.10.530.10">
    <property type="match status" value="1"/>
</dbReference>
<evidence type="ECO:0000259" key="4">
    <source>
        <dbReference type="Pfam" id="PF01464"/>
    </source>
</evidence>
<sequence>MNLGRGVWVGAALAVFLHAPLAFPSTAWAQSGPSPRSPGPSHEILTARAAREAARSRWLTARWSGTLAALREAQVRWDQASETYRSVLRTAPLPAAISTRRMDAWTSVAMDLVENGEWARGLTLLRGPLASERSLVSIHALAAARLESPAAGLRVLGWPPDARSSFRAERPSARDEAQLYVAATLSDSAGSPRSARAARWHMLEERRPDRARSWARYSLARSLLGSGEPLLAKAILSRAPSRTNQETLLLADITAATGDTAAAARSLIAAAARGDLATADRYASAKRAAGWVQGATLDSLSEREWMSFVRALADVGEPSLALRVMEGRRKPPPDAAAASERENVRASLLYRARRYEASSAAYRVLLSRPGVPSSGSRADLALGLARSLRALHDFAAADSKFVLAAALDSAGTTGETAAWERVREWEDQRTPREAAIVLRWARTRTRTPSLAAVMRVHEAVAWIRADSLASADSTLGGPGPEDARVFFWRGWVALAQGDSSRALPSFRRAWELDPWSYEGVRARELARLRVDATQGNPDARVRHTSRVALPAPSSARILDLVGFHDLSLDILRSCAMGESEARANGCVDALEAEGIYRVGHADIDRDLRLRFPPAFAGAVFRAADEESLSPAFIWTIMRLESGYNPAARSRAGALGLLQLIVPTASRLAGRPLSEDSLLDPGLNVRLGAMYLRRLVREFGDLRPASAAYNGGEEAVRRWIAARPRVDDLWVELIPYRETREYVKQTYAAMRRYEAVYEATPAR</sequence>
<gene>
    <name evidence="5" type="ORF">E6K77_07875</name>
</gene>
<comment type="caution">
    <text evidence="5">The sequence shown here is derived from an EMBL/GenBank/DDBJ whole genome shotgun (WGS) entry which is preliminary data.</text>
</comment>
<dbReference type="InterPro" id="IPR008258">
    <property type="entry name" value="Transglycosylase_SLT_dom_1"/>
</dbReference>
<feature type="domain" description="Transglycosylase SLT" evidence="4">
    <location>
        <begin position="619"/>
        <end position="723"/>
    </location>
</feature>
<dbReference type="GO" id="GO:0008933">
    <property type="term" value="F:peptidoglycan lytic transglycosylase activity"/>
    <property type="evidence" value="ECO:0007669"/>
    <property type="project" value="InterPro"/>
</dbReference>
<keyword evidence="3" id="KW-0732">Signal</keyword>
<dbReference type="CDD" id="cd13401">
    <property type="entry name" value="Slt70-like"/>
    <property type="match status" value="1"/>
</dbReference>
<proteinExistence type="inferred from homology"/>
<comment type="similarity">
    <text evidence="1">Belongs to the transglycosylase Slt family.</text>
</comment>
<dbReference type="Proteomes" id="UP000317366">
    <property type="component" value="Unassembled WGS sequence"/>
</dbReference>
<dbReference type="PROSITE" id="PS00922">
    <property type="entry name" value="TRANSGLYCOSYLASE"/>
    <property type="match status" value="1"/>
</dbReference>
<dbReference type="EMBL" id="VBOX01000084">
    <property type="protein sequence ID" value="TMQ62240.1"/>
    <property type="molecule type" value="Genomic_DNA"/>
</dbReference>
<dbReference type="SUPFAM" id="SSF53955">
    <property type="entry name" value="Lysozyme-like"/>
    <property type="match status" value="1"/>
</dbReference>
<dbReference type="InterPro" id="IPR019734">
    <property type="entry name" value="TPR_rpt"/>
</dbReference>
<keyword evidence="2" id="KW-0802">TPR repeat</keyword>
<dbReference type="Gene3D" id="1.25.40.10">
    <property type="entry name" value="Tetratricopeptide repeat domain"/>
    <property type="match status" value="1"/>
</dbReference>
<dbReference type="AlphaFoldDB" id="A0A538TF41"/>
<evidence type="ECO:0000313" key="6">
    <source>
        <dbReference type="Proteomes" id="UP000317366"/>
    </source>
</evidence>
<dbReference type="InterPro" id="IPR023346">
    <property type="entry name" value="Lysozyme-like_dom_sf"/>
</dbReference>
<protein>
    <submittedName>
        <fullName evidence="5">Lytic transglycosylase domain-containing protein</fullName>
    </submittedName>
</protein>
<evidence type="ECO:0000256" key="1">
    <source>
        <dbReference type="ARBA" id="ARBA00007734"/>
    </source>
</evidence>
<dbReference type="PANTHER" id="PTHR37423:SF2">
    <property type="entry name" value="MEMBRANE-BOUND LYTIC MUREIN TRANSGLYCOSYLASE C"/>
    <property type="match status" value="1"/>
</dbReference>